<name>A0A9X6RLZ7_HYPEX</name>
<dbReference type="AlphaFoldDB" id="A0A9X6RLZ7"/>
<organism evidence="2 3">
    <name type="scientific">Hypsibius exemplaris</name>
    <name type="common">Freshwater tardigrade</name>
    <dbReference type="NCBI Taxonomy" id="2072580"/>
    <lineage>
        <taxon>Eukaryota</taxon>
        <taxon>Metazoa</taxon>
        <taxon>Ecdysozoa</taxon>
        <taxon>Tardigrada</taxon>
        <taxon>Eutardigrada</taxon>
        <taxon>Parachela</taxon>
        <taxon>Hypsibioidea</taxon>
        <taxon>Hypsibiidae</taxon>
        <taxon>Hypsibius</taxon>
    </lineage>
</organism>
<evidence type="ECO:0000256" key="1">
    <source>
        <dbReference type="SAM" id="MobiDB-lite"/>
    </source>
</evidence>
<accession>A0A9X6RLZ7</accession>
<feature type="compositionally biased region" description="Low complexity" evidence="1">
    <location>
        <begin position="13"/>
        <end position="22"/>
    </location>
</feature>
<evidence type="ECO:0000313" key="2">
    <source>
        <dbReference type="EMBL" id="OWA52131.1"/>
    </source>
</evidence>
<dbReference type="Proteomes" id="UP000192578">
    <property type="component" value="Unassembled WGS sequence"/>
</dbReference>
<dbReference type="EMBL" id="MTYJ01000252">
    <property type="protein sequence ID" value="OWA52131.1"/>
    <property type="molecule type" value="Genomic_DNA"/>
</dbReference>
<reference evidence="3" key="1">
    <citation type="submission" date="2017-01" db="EMBL/GenBank/DDBJ databases">
        <title>Comparative genomics of anhydrobiosis in the tardigrade Hypsibius dujardini.</title>
        <authorList>
            <person name="Yoshida Y."/>
            <person name="Koutsovoulos G."/>
            <person name="Laetsch D."/>
            <person name="Stevens L."/>
            <person name="Kumar S."/>
            <person name="Horikawa D."/>
            <person name="Ishino K."/>
            <person name="Komine S."/>
            <person name="Tomita M."/>
            <person name="Blaxter M."/>
            <person name="Arakawa K."/>
        </authorList>
    </citation>
    <scope>NUCLEOTIDE SEQUENCE [LARGE SCALE GENOMIC DNA]</scope>
    <source>
        <strain evidence="3">Z151</strain>
    </source>
</reference>
<evidence type="ECO:0000313" key="3">
    <source>
        <dbReference type="Proteomes" id="UP000192578"/>
    </source>
</evidence>
<sequence length="148" mass="15886">MAAGMAHSVTGRPPGTTGATTSSALPVQMGLLHHPMQQNHCNCTAGVGLDRLPNMTVLTPARPSGPRPRRTWGPWQEKPTATDAARRPSTTPPPGVCSSYCFCYNKEVPKRPEVVTCDAGQYFDLPLRVVQLSGHARSPMVLDPESPD</sequence>
<proteinExistence type="predicted"/>
<feature type="region of interest" description="Disordered" evidence="1">
    <location>
        <begin position="55"/>
        <end position="94"/>
    </location>
</feature>
<feature type="region of interest" description="Disordered" evidence="1">
    <location>
        <begin position="1"/>
        <end position="22"/>
    </location>
</feature>
<gene>
    <name evidence="2" type="ORF">BV898_16592</name>
</gene>
<comment type="caution">
    <text evidence="2">The sequence shown here is derived from an EMBL/GenBank/DDBJ whole genome shotgun (WGS) entry which is preliminary data.</text>
</comment>
<keyword evidence="3" id="KW-1185">Reference proteome</keyword>
<protein>
    <submittedName>
        <fullName evidence="2">Uncharacterized protein</fullName>
    </submittedName>
</protein>